<dbReference type="PANTHER" id="PTHR18964">
    <property type="entry name" value="ROK (REPRESSOR, ORF, KINASE) FAMILY"/>
    <property type="match status" value="1"/>
</dbReference>
<reference evidence="2" key="1">
    <citation type="submission" date="2017-08" db="EMBL/GenBank/DDBJ databases">
        <title>Mesorhizobium wenxinae sp. nov., a novel rhizobial species isolated from root nodules of chickpea (Cicer arietinum L.).</title>
        <authorList>
            <person name="Zhang J."/>
        </authorList>
    </citation>
    <scope>NUCLEOTIDE SEQUENCE [LARGE SCALE GENOMIC DNA]</scope>
    <source>
        <strain evidence="2">USDA 3392</strain>
    </source>
</reference>
<evidence type="ECO:0000313" key="1">
    <source>
        <dbReference type="EMBL" id="PAQ02678.1"/>
    </source>
</evidence>
<keyword evidence="2" id="KW-1185">Reference proteome</keyword>
<sequence length="358" mass="38359">MTNKDIAVFDIGGTHFRSALWTNGRLGPVKRRPAINYLNTAHHSPVELQEALADYLVAETERLQLESGTAIDHAGISLGAPLNARSGRVLQSGPLWGPRSGPFELQAALTRRRLDTRWTIANDVTAGLASYIQTCDPGSHSRILFVTVSTGIGARLYDFARGGVPVDPVHGIQGEIGHIKVEAFFRGTRLKFTCDCGGCDHLNAYSSGRGVLKLLRELSACSPDALAASTMAAARDEDDDAMLAEFSRGVAAADALALDVLATITRPLATIFSALLTHDPLLDSIVLTGGVVDALEPAYSASLDRQFRDHGLFQITECDSSYFARRLRVVAPGDLSGLIGAGHLAEMADEGRSIHVFR</sequence>
<dbReference type="InterPro" id="IPR043129">
    <property type="entry name" value="ATPase_NBD"/>
</dbReference>
<dbReference type="RefSeq" id="WP_095484143.1">
    <property type="nucleotide sequence ID" value="NZ_CP088151.1"/>
</dbReference>
<keyword evidence="1" id="KW-0418">Kinase</keyword>
<dbReference type="Proteomes" id="UP000216215">
    <property type="component" value="Unassembled WGS sequence"/>
</dbReference>
<dbReference type="Gene3D" id="3.30.420.40">
    <property type="match status" value="2"/>
</dbReference>
<protein>
    <submittedName>
        <fullName evidence="1">Sugar kinase</fullName>
    </submittedName>
</protein>
<dbReference type="SUPFAM" id="SSF53067">
    <property type="entry name" value="Actin-like ATPase domain"/>
    <property type="match status" value="1"/>
</dbReference>
<evidence type="ECO:0000313" key="2">
    <source>
        <dbReference type="Proteomes" id="UP000216215"/>
    </source>
</evidence>
<dbReference type="PANTHER" id="PTHR18964:SF169">
    <property type="entry name" value="N-ACETYLMANNOSAMINE KINASE"/>
    <property type="match status" value="1"/>
</dbReference>
<dbReference type="InterPro" id="IPR000600">
    <property type="entry name" value="ROK"/>
</dbReference>
<proteinExistence type="predicted"/>
<keyword evidence="1" id="KW-0808">Transferase</keyword>
<dbReference type="EMBL" id="NPKI01000012">
    <property type="protein sequence ID" value="PAQ02678.1"/>
    <property type="molecule type" value="Genomic_DNA"/>
</dbReference>
<accession>A0AB36RDG9</accession>
<dbReference type="GO" id="GO:0016301">
    <property type="term" value="F:kinase activity"/>
    <property type="evidence" value="ECO:0007669"/>
    <property type="project" value="UniProtKB-KW"/>
</dbReference>
<organism evidence="1 2">
    <name type="scientific">Mesorhizobium mediterraneum</name>
    <dbReference type="NCBI Taxonomy" id="43617"/>
    <lineage>
        <taxon>Bacteria</taxon>
        <taxon>Pseudomonadati</taxon>
        <taxon>Pseudomonadota</taxon>
        <taxon>Alphaproteobacteria</taxon>
        <taxon>Hyphomicrobiales</taxon>
        <taxon>Phyllobacteriaceae</taxon>
        <taxon>Mesorhizobium</taxon>
    </lineage>
</organism>
<dbReference type="Pfam" id="PF00480">
    <property type="entry name" value="ROK"/>
    <property type="match status" value="1"/>
</dbReference>
<name>A0AB36RDG9_9HYPH</name>
<comment type="caution">
    <text evidence="1">The sequence shown here is derived from an EMBL/GenBank/DDBJ whole genome shotgun (WGS) entry which is preliminary data.</text>
</comment>
<dbReference type="AlphaFoldDB" id="A0AB36RDG9"/>
<dbReference type="CDD" id="cd23763">
    <property type="entry name" value="ASKHA_ATPase_ROK"/>
    <property type="match status" value="1"/>
</dbReference>
<gene>
    <name evidence="1" type="ORF">CIT25_08630</name>
</gene>